<accession>A0A318UMF9</accession>
<evidence type="ECO:0000313" key="2">
    <source>
        <dbReference type="EMBL" id="PYF77173.1"/>
    </source>
</evidence>
<sequence length="216" mass="25223">MKELTKIILIIGSIPVLIAALYALRTYKQVNERLKLFYWFLFLSCIIEIGSTLLWFLKKNNLPLLHIYVAGGFIIMGLFYKKTLSSFIKPKIFNLIILLFTAFTLINTLFFQKILTFNTYALTTESILLIIFSLCWFVFSMNGLETTTKNSDAVSINWINSGILVYYTSSVLIFYYEDIISHFSVLMSRYAWIGHTFFSVTMYTCFFIAIWKRPKN</sequence>
<proteinExistence type="predicted"/>
<evidence type="ECO:0000256" key="1">
    <source>
        <dbReference type="SAM" id="Phobius"/>
    </source>
</evidence>
<feature type="transmembrane region" description="Helical" evidence="1">
    <location>
        <begin position="191"/>
        <end position="211"/>
    </location>
</feature>
<dbReference type="Proteomes" id="UP000248198">
    <property type="component" value="Unassembled WGS sequence"/>
</dbReference>
<feature type="transmembrane region" description="Helical" evidence="1">
    <location>
        <begin position="63"/>
        <end position="80"/>
    </location>
</feature>
<keyword evidence="1" id="KW-1133">Transmembrane helix</keyword>
<feature type="transmembrane region" description="Helical" evidence="1">
    <location>
        <begin position="6"/>
        <end position="24"/>
    </location>
</feature>
<feature type="transmembrane region" description="Helical" evidence="1">
    <location>
        <begin position="156"/>
        <end position="176"/>
    </location>
</feature>
<gene>
    <name evidence="2" type="ORF">B0O44_101653</name>
</gene>
<feature type="transmembrane region" description="Helical" evidence="1">
    <location>
        <begin position="36"/>
        <end position="57"/>
    </location>
</feature>
<dbReference type="RefSeq" id="WP_110827243.1">
    <property type="nucleotide sequence ID" value="NZ_QKLU01000001.1"/>
</dbReference>
<evidence type="ECO:0000313" key="3">
    <source>
        <dbReference type="Proteomes" id="UP000248198"/>
    </source>
</evidence>
<comment type="caution">
    <text evidence="2">The sequence shown here is derived from an EMBL/GenBank/DDBJ whole genome shotgun (WGS) entry which is preliminary data.</text>
</comment>
<keyword evidence="1" id="KW-0812">Transmembrane</keyword>
<feature type="transmembrane region" description="Helical" evidence="1">
    <location>
        <begin position="92"/>
        <end position="115"/>
    </location>
</feature>
<evidence type="ECO:0008006" key="4">
    <source>
        <dbReference type="Google" id="ProtNLM"/>
    </source>
</evidence>
<dbReference type="OrthoDB" id="651989at2"/>
<protein>
    <recommendedName>
        <fullName evidence="4">YhhN-like protein</fullName>
    </recommendedName>
</protein>
<feature type="transmembrane region" description="Helical" evidence="1">
    <location>
        <begin position="127"/>
        <end position="144"/>
    </location>
</feature>
<organism evidence="2 3">
    <name type="scientific">Pedobacter nutrimenti</name>
    <dbReference type="NCBI Taxonomy" id="1241337"/>
    <lineage>
        <taxon>Bacteria</taxon>
        <taxon>Pseudomonadati</taxon>
        <taxon>Bacteroidota</taxon>
        <taxon>Sphingobacteriia</taxon>
        <taxon>Sphingobacteriales</taxon>
        <taxon>Sphingobacteriaceae</taxon>
        <taxon>Pedobacter</taxon>
    </lineage>
</organism>
<reference evidence="2 3" key="1">
    <citation type="submission" date="2018-06" db="EMBL/GenBank/DDBJ databases">
        <title>Genomic Encyclopedia of Archaeal and Bacterial Type Strains, Phase II (KMG-II): from individual species to whole genera.</title>
        <authorList>
            <person name="Goeker M."/>
        </authorList>
    </citation>
    <scope>NUCLEOTIDE SEQUENCE [LARGE SCALE GENOMIC DNA]</scope>
    <source>
        <strain evidence="2 3">DSM 27372</strain>
    </source>
</reference>
<keyword evidence="3" id="KW-1185">Reference proteome</keyword>
<dbReference type="EMBL" id="QKLU01000001">
    <property type="protein sequence ID" value="PYF77173.1"/>
    <property type="molecule type" value="Genomic_DNA"/>
</dbReference>
<dbReference type="AlphaFoldDB" id="A0A318UMF9"/>
<keyword evidence="1" id="KW-0472">Membrane</keyword>
<name>A0A318UMF9_9SPHI</name>